<accession>A0A317L0H3</accession>
<dbReference type="PANTHER" id="PTHR34220">
    <property type="entry name" value="SENSOR HISTIDINE KINASE YPDA"/>
    <property type="match status" value="1"/>
</dbReference>
<dbReference type="AlphaFoldDB" id="A0A317L0H3"/>
<feature type="domain" description="Histidine kinase/HSP90-like ATPase" evidence="2">
    <location>
        <begin position="480"/>
        <end position="581"/>
    </location>
</feature>
<dbReference type="PANTHER" id="PTHR34220:SF7">
    <property type="entry name" value="SENSOR HISTIDINE KINASE YPDA"/>
    <property type="match status" value="1"/>
</dbReference>
<sequence>MLDIGGKRMRDKLLKKPGIKKLRTRFWVALILLSIPSMFLLGAVSYHISKQTIVENHIQNYQDLLRTSSEMSELTYESVINLHRLILSNEEIRNELLLVANGSTDYYETAIILNDILSQYTLNTKYIESVCLFDVEDKSYCYGISRKGSYFFNNVQEIKTKDWYHRAKEARGKEIFLSHNILNGSNDSFSSVKLLRNPNDLSRDALGVLVINLSKKMFEAISMNYGETTFMIVDRSERSSPVSVYINNQNKEFSNTVLNELENSQFEALENKGFLSSSYTNPITGWSYIHLINEDYLLKDSNKIGVITFTFAGLMVIIAVFISIYLSDTILQPLIKLKKMVANITHYQQDLGGLGNDEVGNIGKQIKILVKNNIDLNEKLLQSRLKEKESELRALQAQIKPHFLYNTLSAIYWMAIKNNVREIATMTISLSESFKLSLNRGKELLTVQEELDHIQHYSSIQTIRYGNRFKYIENVQTRMKNKMILKLILQPFVENAYYHGLEAKMGEGYVKLTGYMENDQMIFIIEDNGIGMKNTNLLNKGYGIKNVKERLELLYGKNYSLEIESEHDKGTIVTIRISLDQEVK</sequence>
<dbReference type="GO" id="GO:0000155">
    <property type="term" value="F:phosphorelay sensor kinase activity"/>
    <property type="evidence" value="ECO:0007669"/>
    <property type="project" value="InterPro"/>
</dbReference>
<evidence type="ECO:0000313" key="3">
    <source>
        <dbReference type="EMBL" id="PWU67339.1"/>
    </source>
</evidence>
<dbReference type="InterPro" id="IPR050640">
    <property type="entry name" value="Bact_2-comp_sensor_kinase"/>
</dbReference>
<dbReference type="OrthoDB" id="9776552at2"/>
<evidence type="ECO:0000259" key="2">
    <source>
        <dbReference type="SMART" id="SM00387"/>
    </source>
</evidence>
<dbReference type="Gene3D" id="3.30.565.10">
    <property type="entry name" value="Histidine kinase-like ATPase, C-terminal domain"/>
    <property type="match status" value="1"/>
</dbReference>
<dbReference type="InterPro" id="IPR010559">
    <property type="entry name" value="Sig_transdc_His_kin_internal"/>
</dbReference>
<gene>
    <name evidence="3" type="ORF">DLJ74_16125</name>
</gene>
<dbReference type="Pfam" id="PF06580">
    <property type="entry name" value="His_kinase"/>
    <property type="match status" value="1"/>
</dbReference>
<dbReference type="SMART" id="SM00387">
    <property type="entry name" value="HATPase_c"/>
    <property type="match status" value="1"/>
</dbReference>
<dbReference type="EMBL" id="QGTD01000017">
    <property type="protein sequence ID" value="PWU67339.1"/>
    <property type="molecule type" value="Genomic_DNA"/>
</dbReference>
<reference evidence="3 4" key="1">
    <citation type="submission" date="2018-05" db="EMBL/GenBank/DDBJ databases">
        <title>Genomic analysis of Gracilibacillus dipsosauri DD1 reveals novel features of a salt-tolerant amylase.</title>
        <authorList>
            <person name="Deutch C.E."/>
            <person name="Yang S."/>
        </authorList>
    </citation>
    <scope>NUCLEOTIDE SEQUENCE [LARGE SCALE GENOMIC DNA]</scope>
    <source>
        <strain evidence="3 4">DD1</strain>
    </source>
</reference>
<proteinExistence type="predicted"/>
<keyword evidence="3" id="KW-0418">Kinase</keyword>
<keyword evidence="3" id="KW-0808">Transferase</keyword>
<keyword evidence="4" id="KW-1185">Reference proteome</keyword>
<protein>
    <submittedName>
        <fullName evidence="3">Sensor histidine kinase</fullName>
    </submittedName>
</protein>
<dbReference type="Proteomes" id="UP000245624">
    <property type="component" value="Unassembled WGS sequence"/>
</dbReference>
<dbReference type="GO" id="GO:0016020">
    <property type="term" value="C:membrane"/>
    <property type="evidence" value="ECO:0007669"/>
    <property type="project" value="InterPro"/>
</dbReference>
<keyword evidence="1" id="KW-1133">Transmembrane helix</keyword>
<dbReference type="InterPro" id="IPR036890">
    <property type="entry name" value="HATPase_C_sf"/>
</dbReference>
<feature type="transmembrane region" description="Helical" evidence="1">
    <location>
        <begin position="26"/>
        <end position="48"/>
    </location>
</feature>
<name>A0A317L0H3_9BACI</name>
<organism evidence="3 4">
    <name type="scientific">Gracilibacillus dipsosauri</name>
    <dbReference type="NCBI Taxonomy" id="178340"/>
    <lineage>
        <taxon>Bacteria</taxon>
        <taxon>Bacillati</taxon>
        <taxon>Bacillota</taxon>
        <taxon>Bacilli</taxon>
        <taxon>Bacillales</taxon>
        <taxon>Bacillaceae</taxon>
        <taxon>Gracilibacillus</taxon>
    </lineage>
</organism>
<feature type="transmembrane region" description="Helical" evidence="1">
    <location>
        <begin position="304"/>
        <end position="326"/>
    </location>
</feature>
<dbReference type="Pfam" id="PF02518">
    <property type="entry name" value="HATPase_c"/>
    <property type="match status" value="1"/>
</dbReference>
<comment type="caution">
    <text evidence="3">The sequence shown here is derived from an EMBL/GenBank/DDBJ whole genome shotgun (WGS) entry which is preliminary data.</text>
</comment>
<dbReference type="SUPFAM" id="SSF55874">
    <property type="entry name" value="ATPase domain of HSP90 chaperone/DNA topoisomerase II/histidine kinase"/>
    <property type="match status" value="1"/>
</dbReference>
<keyword evidence="1" id="KW-0472">Membrane</keyword>
<evidence type="ECO:0000313" key="4">
    <source>
        <dbReference type="Proteomes" id="UP000245624"/>
    </source>
</evidence>
<evidence type="ECO:0000256" key="1">
    <source>
        <dbReference type="SAM" id="Phobius"/>
    </source>
</evidence>
<dbReference type="InterPro" id="IPR003594">
    <property type="entry name" value="HATPase_dom"/>
</dbReference>
<keyword evidence="1" id="KW-0812">Transmembrane</keyword>
<dbReference type="Gene3D" id="6.10.340.10">
    <property type="match status" value="1"/>
</dbReference>